<keyword evidence="4" id="KW-1185">Reference proteome</keyword>
<dbReference type="Pfam" id="PF01966">
    <property type="entry name" value="HD"/>
    <property type="match status" value="1"/>
</dbReference>
<dbReference type="EMBL" id="JAUEDK010000016">
    <property type="protein sequence ID" value="MDN0075333.1"/>
    <property type="molecule type" value="Genomic_DNA"/>
</dbReference>
<reference evidence="3" key="1">
    <citation type="submission" date="2023-06" db="EMBL/GenBank/DDBJ databases">
        <authorList>
            <person name="Zhang S."/>
        </authorList>
    </citation>
    <scope>NUCLEOTIDE SEQUENCE</scope>
    <source>
        <strain evidence="3">SG2303</strain>
    </source>
</reference>
<accession>A0ABT7XNF2</accession>
<dbReference type="InterPro" id="IPR023293">
    <property type="entry name" value="dGTP_triP_hydro_central_sf"/>
</dbReference>
<evidence type="ECO:0000313" key="4">
    <source>
        <dbReference type="Proteomes" id="UP001168540"/>
    </source>
</evidence>
<dbReference type="SUPFAM" id="SSF109604">
    <property type="entry name" value="HD-domain/PDEase-like"/>
    <property type="match status" value="1"/>
</dbReference>
<organism evidence="3 4">
    <name type="scientific">Crenobacter oryzisoli</name>
    <dbReference type="NCBI Taxonomy" id="3056844"/>
    <lineage>
        <taxon>Bacteria</taxon>
        <taxon>Pseudomonadati</taxon>
        <taxon>Pseudomonadota</taxon>
        <taxon>Betaproteobacteria</taxon>
        <taxon>Neisseriales</taxon>
        <taxon>Neisseriaceae</taxon>
        <taxon>Crenobacter</taxon>
    </lineage>
</organism>
<evidence type="ECO:0000256" key="1">
    <source>
        <dbReference type="ARBA" id="ARBA00022801"/>
    </source>
</evidence>
<comment type="caution">
    <text evidence="3">The sequence shown here is derived from an EMBL/GenBank/DDBJ whole genome shotgun (WGS) entry which is preliminary data.</text>
</comment>
<dbReference type="InterPro" id="IPR027432">
    <property type="entry name" value="dGTP_triphosphohydrolase_C"/>
</dbReference>
<dbReference type="CDD" id="cd00077">
    <property type="entry name" value="HDc"/>
    <property type="match status" value="1"/>
</dbReference>
<dbReference type="Gene3D" id="1.10.3410.10">
    <property type="entry name" value="putative deoxyguanosinetriphosphate triphosphohydrolase like domain"/>
    <property type="match status" value="1"/>
</dbReference>
<dbReference type="InterPro" id="IPR006674">
    <property type="entry name" value="HD_domain"/>
</dbReference>
<gene>
    <name evidence="3" type="ORF">QU481_10570</name>
</gene>
<dbReference type="NCBIfam" id="TIGR01353">
    <property type="entry name" value="dGTP_triPase"/>
    <property type="match status" value="1"/>
</dbReference>
<proteinExistence type="predicted"/>
<keyword evidence="1" id="KW-0378">Hydrolase</keyword>
<dbReference type="InterPro" id="IPR003607">
    <property type="entry name" value="HD/PDEase_dom"/>
</dbReference>
<evidence type="ECO:0000313" key="3">
    <source>
        <dbReference type="EMBL" id="MDN0075333.1"/>
    </source>
</evidence>
<feature type="domain" description="HD" evidence="2">
    <location>
        <begin position="79"/>
        <end position="264"/>
    </location>
</feature>
<dbReference type="PANTHER" id="PTHR11373:SF40">
    <property type="entry name" value="DEOXYGUANOSINETRIPHOSPHATE TRIPHOSPHOHYDROLASE-LIKE PROTEIN 2"/>
    <property type="match status" value="1"/>
</dbReference>
<evidence type="ECO:0000259" key="2">
    <source>
        <dbReference type="PROSITE" id="PS51831"/>
    </source>
</evidence>
<dbReference type="InterPro" id="IPR050135">
    <property type="entry name" value="dGTPase-like"/>
</dbReference>
<dbReference type="InterPro" id="IPR006261">
    <property type="entry name" value="dGTPase"/>
</dbReference>
<dbReference type="Proteomes" id="UP001168540">
    <property type="component" value="Unassembled WGS sequence"/>
</dbReference>
<protein>
    <submittedName>
        <fullName evidence="3">Deoxyguanosinetriphosphate triphosphohydrolase</fullName>
    </submittedName>
</protein>
<dbReference type="PROSITE" id="PS51831">
    <property type="entry name" value="HD"/>
    <property type="match status" value="1"/>
</dbReference>
<dbReference type="NCBIfam" id="NF002205">
    <property type="entry name" value="PRK01096.1"/>
    <property type="match status" value="1"/>
</dbReference>
<dbReference type="SMART" id="SM00471">
    <property type="entry name" value="HDc"/>
    <property type="match status" value="1"/>
</dbReference>
<sequence length="456" mass="50171">MSPTPTVMNWPALLSSKRFKTVAGVVRPTSTPATNEGAPGLRSDFHIDHDRVVFSTAFRRLGRKTQVHPLAQHDHTHNRLTHSVEVASVGRSLGNRVGVMLEHGGFLPDGYTPFDIGAVVQVACLAHDIGNPPFGHTGEDALREWFRDPAHSPFLYDLTPQQARDVTTYEGNAHGLRMVASLEMYAGEGGMRLTAAAIGALIKYPWTSDAQPAYERDKFNIYQAERPYFEAVAAELGLLRRADNQWCRHPLSYLMEAADDICYAILDLEDAVEIGILDVREFESLFSSLGEVERAWANHSTRQKCATIRGVAIGRCVSEVAEKFMLHQPALLAGAFQGKDLIDVCEPQLRDTLLEAKRIASQRIYNHRSKLITEIASFPCLGTLLDILVPAVHMRVTAQEELTSRQKLALGLLADTPIDAGDTLYSAYMKVLDLVGSMTDNAAANLARELSGVGIL</sequence>
<dbReference type="RefSeq" id="WP_289829939.1">
    <property type="nucleotide sequence ID" value="NZ_JAUEDK010000016.1"/>
</dbReference>
<name>A0ABT7XNF2_9NEIS</name>
<dbReference type="Gene3D" id="1.10.3210.10">
    <property type="entry name" value="Hypothetical protein af1432"/>
    <property type="match status" value="1"/>
</dbReference>
<dbReference type="Gene3D" id="1.10.3550.10">
    <property type="entry name" value="eoxyguanosinetriphosphate triphosphohydrolase domain-like"/>
    <property type="match status" value="1"/>
</dbReference>
<dbReference type="PANTHER" id="PTHR11373">
    <property type="entry name" value="DEOXYNUCLEOSIDE TRIPHOSPHATE TRIPHOSPHOHYDROLASE"/>
    <property type="match status" value="1"/>
</dbReference>